<gene>
    <name evidence="1" type="ORF">AsAng_0036040</name>
</gene>
<dbReference type="Gene3D" id="3.30.70.1230">
    <property type="entry name" value="Nucleotide cyclase"/>
    <property type="match status" value="1"/>
</dbReference>
<sequence length="185" mass="21356">MDNNFKIAHRGFLFIDLQASMEQVDRLGLIPYSQFITYCFELLEELRVDFPLIETHQYAGDGVIFTWEAPNTTGQAIRFFQEYLNMLEQHRGFLEKTFNIFPYFSAAINLGDVVINHLNGFRVFYGNVINSTARLQGLCKHYDQQLILSEAVHLACPELKLDYLNRVYLKGLSTAMEIYGLPNAN</sequence>
<organism evidence="1 2">
    <name type="scientific">Aureispira anguillae</name>
    <dbReference type="NCBI Taxonomy" id="2864201"/>
    <lineage>
        <taxon>Bacteria</taxon>
        <taxon>Pseudomonadati</taxon>
        <taxon>Bacteroidota</taxon>
        <taxon>Saprospiria</taxon>
        <taxon>Saprospirales</taxon>
        <taxon>Saprospiraceae</taxon>
        <taxon>Aureispira</taxon>
    </lineage>
</organism>
<protein>
    <recommendedName>
        <fullName evidence="3">Guanylate cyclase domain-containing protein</fullName>
    </recommendedName>
</protein>
<dbReference type="KEGG" id="aup:AsAng_0036040"/>
<evidence type="ECO:0008006" key="3">
    <source>
        <dbReference type="Google" id="ProtNLM"/>
    </source>
</evidence>
<dbReference type="EMBL" id="AP026867">
    <property type="protein sequence ID" value="BDS12879.1"/>
    <property type="molecule type" value="Genomic_DNA"/>
</dbReference>
<accession>A0A916DT03</accession>
<proteinExistence type="predicted"/>
<dbReference type="Proteomes" id="UP001060919">
    <property type="component" value="Chromosome"/>
</dbReference>
<evidence type="ECO:0000313" key="1">
    <source>
        <dbReference type="EMBL" id="BDS12879.1"/>
    </source>
</evidence>
<dbReference type="AlphaFoldDB" id="A0A916DT03"/>
<dbReference type="SUPFAM" id="SSF55073">
    <property type="entry name" value="Nucleotide cyclase"/>
    <property type="match status" value="1"/>
</dbReference>
<dbReference type="RefSeq" id="WP_264788224.1">
    <property type="nucleotide sequence ID" value="NZ_AP026867.1"/>
</dbReference>
<keyword evidence="2" id="KW-1185">Reference proteome</keyword>
<dbReference type="InterPro" id="IPR029787">
    <property type="entry name" value="Nucleotide_cyclase"/>
</dbReference>
<name>A0A916DT03_9BACT</name>
<evidence type="ECO:0000313" key="2">
    <source>
        <dbReference type="Proteomes" id="UP001060919"/>
    </source>
</evidence>
<reference evidence="1" key="1">
    <citation type="submission" date="2022-09" db="EMBL/GenBank/DDBJ databases">
        <title>Aureispira anguillicida sp. nov., isolated from Leptocephalus of Japanese eel Anguilla japonica.</title>
        <authorList>
            <person name="Yuasa K."/>
            <person name="Mekata T."/>
            <person name="Ikunari K."/>
        </authorList>
    </citation>
    <scope>NUCLEOTIDE SEQUENCE</scope>
    <source>
        <strain evidence="1">EL160426</strain>
    </source>
</reference>